<dbReference type="Proteomes" id="UP001054902">
    <property type="component" value="Unassembled WGS sequence"/>
</dbReference>
<feature type="compositionally biased region" description="Polar residues" evidence="2">
    <location>
        <begin position="309"/>
        <end position="324"/>
    </location>
</feature>
<reference evidence="3 4" key="1">
    <citation type="journal article" date="2021" name="Sci. Rep.">
        <title>The genome of the diatom Chaetoceros tenuissimus carries an ancient integrated fragment of an extant virus.</title>
        <authorList>
            <person name="Hongo Y."/>
            <person name="Kimura K."/>
            <person name="Takaki Y."/>
            <person name="Yoshida Y."/>
            <person name="Baba S."/>
            <person name="Kobayashi G."/>
            <person name="Nagasaki K."/>
            <person name="Hano T."/>
            <person name="Tomaru Y."/>
        </authorList>
    </citation>
    <scope>NUCLEOTIDE SEQUENCE [LARGE SCALE GENOMIC DNA]</scope>
    <source>
        <strain evidence="3 4">NIES-3715</strain>
    </source>
</reference>
<keyword evidence="1" id="KW-0175">Coiled coil</keyword>
<feature type="compositionally biased region" description="Polar residues" evidence="2">
    <location>
        <begin position="108"/>
        <end position="124"/>
    </location>
</feature>
<proteinExistence type="predicted"/>
<feature type="region of interest" description="Disordered" evidence="2">
    <location>
        <begin position="291"/>
        <end position="410"/>
    </location>
</feature>
<dbReference type="EMBL" id="BLLK01000047">
    <property type="protein sequence ID" value="GFH53410.1"/>
    <property type="molecule type" value="Genomic_DNA"/>
</dbReference>
<organism evidence="3 4">
    <name type="scientific">Chaetoceros tenuissimus</name>
    <dbReference type="NCBI Taxonomy" id="426638"/>
    <lineage>
        <taxon>Eukaryota</taxon>
        <taxon>Sar</taxon>
        <taxon>Stramenopiles</taxon>
        <taxon>Ochrophyta</taxon>
        <taxon>Bacillariophyta</taxon>
        <taxon>Coscinodiscophyceae</taxon>
        <taxon>Chaetocerotophycidae</taxon>
        <taxon>Chaetocerotales</taxon>
        <taxon>Chaetocerotaceae</taxon>
        <taxon>Chaetoceros</taxon>
    </lineage>
</organism>
<keyword evidence="4" id="KW-1185">Reference proteome</keyword>
<evidence type="ECO:0000313" key="4">
    <source>
        <dbReference type="Proteomes" id="UP001054902"/>
    </source>
</evidence>
<feature type="compositionally biased region" description="Acidic residues" evidence="2">
    <location>
        <begin position="291"/>
        <end position="300"/>
    </location>
</feature>
<evidence type="ECO:0000256" key="2">
    <source>
        <dbReference type="SAM" id="MobiDB-lite"/>
    </source>
</evidence>
<feature type="compositionally biased region" description="Low complexity" evidence="2">
    <location>
        <begin position="353"/>
        <end position="410"/>
    </location>
</feature>
<feature type="compositionally biased region" description="Acidic residues" evidence="2">
    <location>
        <begin position="125"/>
        <end position="149"/>
    </location>
</feature>
<sequence length="618" mass="68370">MSSTTTSHILSTLSSTAAQIEAQSTISSSLSDAIADIELAHAINQDINHHLLIKKLQEEKDLAERALAEYKALEDYQQNERKIFAEKFLLEMMRLERHLVHLEEQRDTSANATDTNAQETSQELISEESQDENLEQVNPQEEEKEEDIPESFPNDQTDVQKEEVEEQQESYQPPTLPTQDGPDAAAGVEHVETTPVEPTLLEEKPVEPQRQVQPTKVKKVKPPPSLTTLHSTNLMVVFEYLDAIDILNMAQTSVKLYSKVDGLFGLGGTIVAGSRSLDEDEYESEEELPAVILEDDDEDDGLNHVTPMKPSSSDKSLDSQQPTIVSIPASKPRSRTNSEASMREPTKVKLPPKKSTSALSTSANTNVAATATTSATASSTTATTTTNTTAASTKKINTTTSTPSTSSASTGGFQMSAAVAQSLASKLLPAELSAIITMRDQLRQKEEEALNAKNELQELTAQLEGVMSVKEVLTQKVQELQQTLVAERDASLKITQQTASDQEVIAFLDERVQDLEKCVDNFQYDKSKTNKVMENIKDASERQVAVLNDMLTYEREQRSDQEKEWKSTKKVLVKEVKHCRAQIMTLEAERDGFREENQRLKEALLSLGVGGKQGKSFD</sequence>
<evidence type="ECO:0000313" key="3">
    <source>
        <dbReference type="EMBL" id="GFH53410.1"/>
    </source>
</evidence>
<accession>A0AAD3CYT7</accession>
<feature type="coiled-coil region" evidence="1">
    <location>
        <begin position="53"/>
        <end position="105"/>
    </location>
</feature>
<protein>
    <submittedName>
        <fullName evidence="3">Uncharacterized protein</fullName>
    </submittedName>
</protein>
<feature type="region of interest" description="Disordered" evidence="2">
    <location>
        <begin position="105"/>
        <end position="226"/>
    </location>
</feature>
<name>A0AAD3CYT7_9STRA</name>
<feature type="coiled-coil region" evidence="1">
    <location>
        <begin position="435"/>
        <end position="490"/>
    </location>
</feature>
<comment type="caution">
    <text evidence="3">The sequence shown here is derived from an EMBL/GenBank/DDBJ whole genome shotgun (WGS) entry which is preliminary data.</text>
</comment>
<dbReference type="AlphaFoldDB" id="A0AAD3CYT7"/>
<evidence type="ECO:0000256" key="1">
    <source>
        <dbReference type="SAM" id="Coils"/>
    </source>
</evidence>
<feature type="coiled-coil region" evidence="1">
    <location>
        <begin position="576"/>
        <end position="603"/>
    </location>
</feature>
<gene>
    <name evidence="3" type="ORF">CTEN210_09886</name>
</gene>